<name>A0A150GP64_GONPE</name>
<evidence type="ECO:0000313" key="4">
    <source>
        <dbReference type="Proteomes" id="UP000075714"/>
    </source>
</evidence>
<dbReference type="AlphaFoldDB" id="A0A150GP64"/>
<evidence type="ECO:0000256" key="2">
    <source>
        <dbReference type="SAM" id="Phobius"/>
    </source>
</evidence>
<accession>A0A150GP64</accession>
<feature type="region of interest" description="Disordered" evidence="1">
    <location>
        <begin position="490"/>
        <end position="519"/>
    </location>
</feature>
<keyword evidence="2" id="KW-1133">Transmembrane helix</keyword>
<feature type="region of interest" description="Disordered" evidence="1">
    <location>
        <begin position="879"/>
        <end position="905"/>
    </location>
</feature>
<organism evidence="3 4">
    <name type="scientific">Gonium pectorale</name>
    <name type="common">Green alga</name>
    <dbReference type="NCBI Taxonomy" id="33097"/>
    <lineage>
        <taxon>Eukaryota</taxon>
        <taxon>Viridiplantae</taxon>
        <taxon>Chlorophyta</taxon>
        <taxon>core chlorophytes</taxon>
        <taxon>Chlorophyceae</taxon>
        <taxon>CS clade</taxon>
        <taxon>Chlamydomonadales</taxon>
        <taxon>Volvocaceae</taxon>
        <taxon>Gonium</taxon>
    </lineage>
</organism>
<feature type="region of interest" description="Disordered" evidence="1">
    <location>
        <begin position="945"/>
        <end position="1001"/>
    </location>
</feature>
<dbReference type="Proteomes" id="UP000075714">
    <property type="component" value="Unassembled WGS sequence"/>
</dbReference>
<feature type="compositionally biased region" description="Low complexity" evidence="1">
    <location>
        <begin position="945"/>
        <end position="956"/>
    </location>
</feature>
<gene>
    <name evidence="3" type="ORF">GPECTOR_12g593</name>
</gene>
<feature type="region of interest" description="Disordered" evidence="1">
    <location>
        <begin position="660"/>
        <end position="737"/>
    </location>
</feature>
<comment type="caution">
    <text evidence="3">The sequence shown here is derived from an EMBL/GenBank/DDBJ whole genome shotgun (WGS) entry which is preliminary data.</text>
</comment>
<proteinExistence type="predicted"/>
<dbReference type="STRING" id="33097.A0A150GP64"/>
<evidence type="ECO:0000256" key="1">
    <source>
        <dbReference type="SAM" id="MobiDB-lite"/>
    </source>
</evidence>
<reference evidence="4" key="1">
    <citation type="journal article" date="2016" name="Nat. Commun.">
        <title>The Gonium pectorale genome demonstrates co-option of cell cycle regulation during the evolution of multicellularity.</title>
        <authorList>
            <person name="Hanschen E.R."/>
            <person name="Marriage T.N."/>
            <person name="Ferris P.J."/>
            <person name="Hamaji T."/>
            <person name="Toyoda A."/>
            <person name="Fujiyama A."/>
            <person name="Neme R."/>
            <person name="Noguchi H."/>
            <person name="Minakuchi Y."/>
            <person name="Suzuki M."/>
            <person name="Kawai-Toyooka H."/>
            <person name="Smith D.R."/>
            <person name="Sparks H."/>
            <person name="Anderson J."/>
            <person name="Bakaric R."/>
            <person name="Luria V."/>
            <person name="Karger A."/>
            <person name="Kirschner M.W."/>
            <person name="Durand P.M."/>
            <person name="Michod R.E."/>
            <person name="Nozaki H."/>
            <person name="Olson B.J."/>
        </authorList>
    </citation>
    <scope>NUCLEOTIDE SEQUENCE [LARGE SCALE GENOMIC DNA]</scope>
    <source>
        <strain evidence="4">NIES-2863</strain>
    </source>
</reference>
<dbReference type="OrthoDB" id="553363at2759"/>
<keyword evidence="4" id="KW-1185">Reference proteome</keyword>
<dbReference type="EMBL" id="LSYV01000013">
    <property type="protein sequence ID" value="KXZ51629.1"/>
    <property type="molecule type" value="Genomic_DNA"/>
</dbReference>
<sequence length="1001" mass="98413">MLDGYLDNCVIYADTDGDAALLASTPATAAEPSNTSTFNGGWSLILRSPAITSATLRVVPAAPASYDTNRFANGPLDECHDATSMLKLYVALAAPPMSTVVSPLTTLLVAMQERGYTEAERKVKAAFGINATAYTLGQTDPIKALYVDMDKGAEPFMRAEQQVMTAVMQTSAYLIRSTADLPAMARIVWAALAQAVEDVSAYRGGNSTGAANTTAGLNATMANLASTAGGGRHRLAEITTEAAMTAAARVLQDGTAASSDGAATPTAAPAPALKASVPLDLTAAPTLATLLENALALLGRGAADGSGGITGGYASNGGIGAGPGSLPTPNTAGVVDLARRDAALAGMSNTQQIIEAVVGSGNLTQVAAASRVAQENVTQQLRQLATPGGNPNVAAFMAATSTDTLARAVAVATTAVNFNPTIPSSISGNDDPDSGGSSRGLPGSWVASNMAGFVILVVLVPLVLLVACGTGYFVMRRRHKASEYKVRITGSPMATPAPSAGGAPPPRTPTSEAGGCGVSGGGALPSARSGYQSAGGASALSAVTSLSRRISGASTADVQFLPCPPTAVNAAAGAINLSRMRTNFNALFEREALPAVGGGALLPGGSLALATCSHGPPMSREAGTIVASAPQPSPGVQEAGAPSDQVITHYANVLFDAVHTPRSQGTGTSDTRTGNATGDDGGRSSVNGPIATAAAAGAGPSSTGGGSAPEGRALSFAGAIPRGPGGGGSASSSVTAAPQSAKAKSGAAAASSCDSSTARKLPAGSHASDFSWPVIDAVAADRVNVGSRSPSGRSVSAGPRVTRAGSGAVAALVAAAEAAAAVAAAELALAASPAGRSSPAAGRSPGGRRIVRSCSMGRAMLESNSPAGSPTAAIATTADGAMQVESSRDSAVSLSGGGPGRLPRPMPATSTFVAPEASFSMTIPVRRNTGPGLSLRGLPLAPTAAAAASRSNAPSRSPDPEAGGLPPFGPGIGGGGFLSLATASGRLPGYGPLESSPVDQP</sequence>
<feature type="compositionally biased region" description="Low complexity" evidence="1">
    <location>
        <begin position="490"/>
        <end position="502"/>
    </location>
</feature>
<keyword evidence="2" id="KW-0472">Membrane</keyword>
<evidence type="ECO:0000313" key="3">
    <source>
        <dbReference type="EMBL" id="KXZ51629.1"/>
    </source>
</evidence>
<protein>
    <submittedName>
        <fullName evidence="3">Uncharacterized protein</fullName>
    </submittedName>
</protein>
<feature type="transmembrane region" description="Helical" evidence="2">
    <location>
        <begin position="450"/>
        <end position="475"/>
    </location>
</feature>
<keyword evidence="2" id="KW-0812">Transmembrane</keyword>
<feature type="compositionally biased region" description="Polar residues" evidence="1">
    <location>
        <begin position="661"/>
        <end position="676"/>
    </location>
</feature>
<feature type="compositionally biased region" description="Low complexity" evidence="1">
    <location>
        <begin position="688"/>
        <end position="701"/>
    </location>
</feature>